<proteinExistence type="predicted"/>
<dbReference type="EMBL" id="BMAU01021343">
    <property type="protein sequence ID" value="GFY17007.1"/>
    <property type="molecule type" value="Genomic_DNA"/>
</dbReference>
<evidence type="ECO:0000313" key="3">
    <source>
        <dbReference type="Proteomes" id="UP000887159"/>
    </source>
</evidence>
<reference evidence="2" key="1">
    <citation type="submission" date="2020-08" db="EMBL/GenBank/DDBJ databases">
        <title>Multicomponent nature underlies the extraordinary mechanical properties of spider dragline silk.</title>
        <authorList>
            <person name="Kono N."/>
            <person name="Nakamura H."/>
            <person name="Mori M."/>
            <person name="Yoshida Y."/>
            <person name="Ohtoshi R."/>
            <person name="Malay A.D."/>
            <person name="Moran D.A.P."/>
            <person name="Tomita M."/>
            <person name="Numata K."/>
            <person name="Arakawa K."/>
        </authorList>
    </citation>
    <scope>NUCLEOTIDE SEQUENCE</scope>
</reference>
<gene>
    <name evidence="2" type="ORF">TNCV_1087841</name>
</gene>
<evidence type="ECO:0000256" key="1">
    <source>
        <dbReference type="SAM" id="MobiDB-lite"/>
    </source>
</evidence>
<evidence type="ECO:0000313" key="2">
    <source>
        <dbReference type="EMBL" id="GFY17007.1"/>
    </source>
</evidence>
<organism evidence="2 3">
    <name type="scientific">Trichonephila clavipes</name>
    <name type="common">Golden silk orbweaver</name>
    <name type="synonym">Nephila clavipes</name>
    <dbReference type="NCBI Taxonomy" id="2585209"/>
    <lineage>
        <taxon>Eukaryota</taxon>
        <taxon>Metazoa</taxon>
        <taxon>Ecdysozoa</taxon>
        <taxon>Arthropoda</taxon>
        <taxon>Chelicerata</taxon>
        <taxon>Arachnida</taxon>
        <taxon>Araneae</taxon>
        <taxon>Araneomorphae</taxon>
        <taxon>Entelegynae</taxon>
        <taxon>Araneoidea</taxon>
        <taxon>Nephilidae</taxon>
        <taxon>Trichonephila</taxon>
    </lineage>
</organism>
<accession>A0A8X6SWZ8</accession>
<name>A0A8X6SWZ8_TRICX</name>
<comment type="caution">
    <text evidence="2">The sequence shown here is derived from an EMBL/GenBank/DDBJ whole genome shotgun (WGS) entry which is preliminary data.</text>
</comment>
<feature type="region of interest" description="Disordered" evidence="1">
    <location>
        <begin position="26"/>
        <end position="52"/>
    </location>
</feature>
<dbReference type="AlphaFoldDB" id="A0A8X6SWZ8"/>
<protein>
    <submittedName>
        <fullName evidence="2">Uncharacterized protein</fullName>
    </submittedName>
</protein>
<keyword evidence="3" id="KW-1185">Reference proteome</keyword>
<sequence length="195" mass="21767">MKWYQEEAVILNLISMWCFFGTGEQQRPEARDPRTGGCSSQRGRTNSHHGGAVQARRSNCFRSQHSVVESTVFLFAVGAELFLLSNAPSTIKREIGAVMDLIAAVLHHRAGVTPAQSILGTPPPDSPKVSCTEENICTNRSIIIGYIGYNFISLCGKRTVSKPEILRKLNIEPDDYTVQAMERLNKQRLLKTKYK</sequence>
<dbReference type="Proteomes" id="UP000887159">
    <property type="component" value="Unassembled WGS sequence"/>
</dbReference>